<dbReference type="GO" id="GO:0004316">
    <property type="term" value="F:3-oxoacyl-[acyl-carrier-protein] reductase (NADPH) activity"/>
    <property type="evidence" value="ECO:0007669"/>
    <property type="project" value="UniProtKB-UniRule"/>
</dbReference>
<feature type="binding site" evidence="11">
    <location>
        <begin position="155"/>
        <end position="159"/>
    </location>
    <ligand>
        <name>NADP(+)</name>
        <dbReference type="ChEBI" id="CHEBI:58349"/>
    </ligand>
</feature>
<evidence type="ECO:0000256" key="12">
    <source>
        <dbReference type="RuleBase" id="RU366074"/>
    </source>
</evidence>
<reference evidence="14 15" key="1">
    <citation type="submission" date="2020-08" db="EMBL/GenBank/DDBJ databases">
        <title>Bridging the membrane lipid divide: bacteria of the FCB group superphylum have the potential to synthesize archaeal ether lipids.</title>
        <authorList>
            <person name="Villanueva L."/>
            <person name="Von Meijenfeldt F.A.B."/>
            <person name="Westbye A.B."/>
            <person name="Yadav S."/>
            <person name="Hopmans E.C."/>
            <person name="Dutilh B.E."/>
            <person name="Sinninghe Damste J.S."/>
        </authorList>
    </citation>
    <scope>NUCLEOTIDE SEQUENCE [LARGE SCALE GENOMIC DNA]</scope>
    <source>
        <strain evidence="14">NIOZ-UU81</strain>
    </source>
</reference>
<evidence type="ECO:0000256" key="7">
    <source>
        <dbReference type="ARBA" id="ARBA00023002"/>
    </source>
</evidence>
<evidence type="ECO:0000259" key="13">
    <source>
        <dbReference type="SMART" id="SM00822"/>
    </source>
</evidence>
<keyword evidence="7 12" id="KW-0560">Oxidoreductase</keyword>
<evidence type="ECO:0000256" key="4">
    <source>
        <dbReference type="ARBA" id="ARBA00022516"/>
    </source>
</evidence>
<proteinExistence type="inferred from homology"/>
<evidence type="ECO:0000256" key="6">
    <source>
        <dbReference type="ARBA" id="ARBA00022857"/>
    </source>
</evidence>
<evidence type="ECO:0000256" key="9">
    <source>
        <dbReference type="ARBA" id="ARBA00023160"/>
    </source>
</evidence>
<comment type="function">
    <text evidence="12">Catalyzes the NADPH-dependent reduction of beta-ketoacyl-ACP substrates to beta-hydroxyacyl-ACP products, the first reductive step in the elongation cycle of fatty acid biosynthesis.</text>
</comment>
<keyword evidence="4 12" id="KW-0444">Lipid biosynthesis</keyword>
<feature type="binding site" evidence="11">
    <location>
        <position position="90"/>
    </location>
    <ligand>
        <name>NADP(+)</name>
        <dbReference type="ChEBI" id="CHEBI:58349"/>
    </ligand>
</feature>
<comment type="subunit">
    <text evidence="12">Homotetramer.</text>
</comment>
<evidence type="ECO:0000256" key="10">
    <source>
        <dbReference type="PIRSR" id="PIRSR611284-1"/>
    </source>
</evidence>
<gene>
    <name evidence="14" type="primary">fabG</name>
    <name evidence="14" type="ORF">H8E79_02710</name>
</gene>
<name>A0A8J6N7C9_9BACT</name>
<accession>A0A8J6N7C9</accession>
<dbReference type="SUPFAM" id="SSF51735">
    <property type="entry name" value="NAD(P)-binding Rossmann-fold domains"/>
    <property type="match status" value="1"/>
</dbReference>
<evidence type="ECO:0000256" key="8">
    <source>
        <dbReference type="ARBA" id="ARBA00023098"/>
    </source>
</evidence>
<dbReference type="AlphaFoldDB" id="A0A8J6N7C9"/>
<dbReference type="NCBIfam" id="TIGR01830">
    <property type="entry name" value="3oxo_ACP_reduc"/>
    <property type="match status" value="1"/>
</dbReference>
<dbReference type="NCBIfam" id="NF009466">
    <property type="entry name" value="PRK12826.1-2"/>
    <property type="match status" value="1"/>
</dbReference>
<comment type="pathway">
    <text evidence="1 12">Lipid metabolism; fatty acid biosynthesis.</text>
</comment>
<dbReference type="GO" id="GO:0051287">
    <property type="term" value="F:NAD binding"/>
    <property type="evidence" value="ECO:0007669"/>
    <property type="project" value="UniProtKB-UniRule"/>
</dbReference>
<evidence type="ECO:0000256" key="5">
    <source>
        <dbReference type="ARBA" id="ARBA00022832"/>
    </source>
</evidence>
<protein>
    <recommendedName>
        <fullName evidence="3 12">3-oxoacyl-[acyl-carrier-protein] reductase</fullName>
        <ecNumber evidence="3 12">1.1.1.100</ecNumber>
    </recommendedName>
</protein>
<dbReference type="InterPro" id="IPR057326">
    <property type="entry name" value="KR_dom"/>
</dbReference>
<comment type="catalytic activity">
    <reaction evidence="12">
        <text>a (3R)-hydroxyacyl-[ACP] + NADP(+) = a 3-oxoacyl-[ACP] + NADPH + H(+)</text>
        <dbReference type="Rhea" id="RHEA:17397"/>
        <dbReference type="Rhea" id="RHEA-COMP:9916"/>
        <dbReference type="Rhea" id="RHEA-COMP:9945"/>
        <dbReference type="ChEBI" id="CHEBI:15378"/>
        <dbReference type="ChEBI" id="CHEBI:57783"/>
        <dbReference type="ChEBI" id="CHEBI:58349"/>
        <dbReference type="ChEBI" id="CHEBI:78776"/>
        <dbReference type="ChEBI" id="CHEBI:78827"/>
        <dbReference type="EC" id="1.1.1.100"/>
    </reaction>
</comment>
<dbReference type="InterPro" id="IPR036291">
    <property type="entry name" value="NAD(P)-bd_dom_sf"/>
</dbReference>
<dbReference type="PANTHER" id="PTHR42879">
    <property type="entry name" value="3-OXOACYL-(ACYL-CARRIER-PROTEIN) REDUCTASE"/>
    <property type="match status" value="1"/>
</dbReference>
<feature type="domain" description="Ketoreductase" evidence="13">
    <location>
        <begin position="6"/>
        <end position="186"/>
    </location>
</feature>
<comment type="similarity">
    <text evidence="2 12">Belongs to the short-chain dehydrogenases/reductases (SDR) family.</text>
</comment>
<dbReference type="InterPro" id="IPR050259">
    <property type="entry name" value="SDR"/>
</dbReference>
<dbReference type="UniPathway" id="UPA00094"/>
<dbReference type="CDD" id="cd05333">
    <property type="entry name" value="BKR_SDR_c"/>
    <property type="match status" value="1"/>
</dbReference>
<dbReference type="Gene3D" id="3.40.50.720">
    <property type="entry name" value="NAD(P)-binding Rossmann-like Domain"/>
    <property type="match status" value="1"/>
</dbReference>
<dbReference type="InterPro" id="IPR011284">
    <property type="entry name" value="3oxo_ACP_reduc"/>
</dbReference>
<comment type="caution">
    <text evidence="14">The sequence shown here is derived from an EMBL/GenBank/DDBJ whole genome shotgun (WGS) entry which is preliminary data.</text>
</comment>
<keyword evidence="9 12" id="KW-0275">Fatty acid biosynthesis</keyword>
<dbReference type="Proteomes" id="UP000599024">
    <property type="component" value="Unassembled WGS sequence"/>
</dbReference>
<dbReference type="EC" id="1.1.1.100" evidence="3 12"/>
<dbReference type="PROSITE" id="PS00061">
    <property type="entry name" value="ADH_SHORT"/>
    <property type="match status" value="1"/>
</dbReference>
<dbReference type="PRINTS" id="PR00080">
    <property type="entry name" value="SDRFAMILY"/>
</dbReference>
<keyword evidence="8 12" id="KW-0443">Lipid metabolism</keyword>
<dbReference type="Pfam" id="PF13561">
    <property type="entry name" value="adh_short_C2"/>
    <property type="match status" value="1"/>
</dbReference>
<dbReference type="SMART" id="SM00822">
    <property type="entry name" value="PKS_KR"/>
    <property type="match status" value="1"/>
</dbReference>
<feature type="binding site" evidence="11">
    <location>
        <begin position="12"/>
        <end position="15"/>
    </location>
    <ligand>
        <name>NADP(+)</name>
        <dbReference type="ChEBI" id="CHEBI:58349"/>
    </ligand>
</feature>
<sequence length="247" mass="25849">MSLQGKTVLVTGGSRGIGRAVCVRLAGMGAYIYCNYVSNPAAAEETLELVRAAGGDGEAVAFDVADVEQVQAAIKQIGTDRGTLDVLVNNAGITRDGLVARMKESDWDAVLDTNLKGAFFCAKAASRLMMKQRWGRIINITSVIGFAGNAGQVNYAAAKAGMVGVTKSMAREFASRNITVNGVAPGYIVTDMTSELSEDIQDKIKGEIPLSRLGSPEDVAGAVAYLAGNDGSYVTGQVLHVNGGMYM</sequence>
<dbReference type="PRINTS" id="PR00081">
    <property type="entry name" value="GDHRDH"/>
</dbReference>
<evidence type="ECO:0000313" key="15">
    <source>
        <dbReference type="Proteomes" id="UP000599024"/>
    </source>
</evidence>
<dbReference type="GO" id="GO:0030497">
    <property type="term" value="P:fatty acid elongation"/>
    <property type="evidence" value="ECO:0007669"/>
    <property type="project" value="UniProtKB-ARBA"/>
</dbReference>
<organism evidence="14 15">
    <name type="scientific">Candidatus Desulfatifera sulfidica</name>
    <dbReference type="NCBI Taxonomy" id="2841691"/>
    <lineage>
        <taxon>Bacteria</taxon>
        <taxon>Pseudomonadati</taxon>
        <taxon>Thermodesulfobacteriota</taxon>
        <taxon>Desulfobulbia</taxon>
        <taxon>Desulfobulbales</taxon>
        <taxon>Desulfobulbaceae</taxon>
        <taxon>Candidatus Desulfatifera</taxon>
    </lineage>
</organism>
<evidence type="ECO:0000256" key="1">
    <source>
        <dbReference type="ARBA" id="ARBA00005194"/>
    </source>
</evidence>
<keyword evidence="5 12" id="KW-0276">Fatty acid metabolism</keyword>
<keyword evidence="6 11" id="KW-0521">NADP</keyword>
<feature type="binding site" evidence="11">
    <location>
        <position position="188"/>
    </location>
    <ligand>
        <name>NADP(+)</name>
        <dbReference type="ChEBI" id="CHEBI:58349"/>
    </ligand>
</feature>
<evidence type="ECO:0000313" key="14">
    <source>
        <dbReference type="EMBL" id="MBC8208063.1"/>
    </source>
</evidence>
<dbReference type="InterPro" id="IPR002347">
    <property type="entry name" value="SDR_fam"/>
</dbReference>
<evidence type="ECO:0000256" key="2">
    <source>
        <dbReference type="ARBA" id="ARBA00006484"/>
    </source>
</evidence>
<dbReference type="FunFam" id="3.40.50.720:FF:000037">
    <property type="entry name" value="3-oxoacyl-[acyl-carrier-protein] reductase FabG"/>
    <property type="match status" value="1"/>
</dbReference>
<evidence type="ECO:0000256" key="11">
    <source>
        <dbReference type="PIRSR" id="PIRSR611284-2"/>
    </source>
</evidence>
<feature type="active site" description="Proton acceptor" evidence="10">
    <location>
        <position position="155"/>
    </location>
</feature>
<dbReference type="InterPro" id="IPR020904">
    <property type="entry name" value="Sc_DH/Rdtase_CS"/>
</dbReference>
<dbReference type="EMBL" id="JACNLK010000027">
    <property type="protein sequence ID" value="MBC8208063.1"/>
    <property type="molecule type" value="Genomic_DNA"/>
</dbReference>
<dbReference type="PANTHER" id="PTHR42879:SF2">
    <property type="entry name" value="3-OXOACYL-[ACYL-CARRIER-PROTEIN] REDUCTASE FABG"/>
    <property type="match status" value="1"/>
</dbReference>
<evidence type="ECO:0000256" key="3">
    <source>
        <dbReference type="ARBA" id="ARBA00012948"/>
    </source>
</evidence>